<feature type="transmembrane region" description="Helical" evidence="1">
    <location>
        <begin position="88"/>
        <end position="107"/>
    </location>
</feature>
<evidence type="ECO:0000313" key="2">
    <source>
        <dbReference type="EMBL" id="MBA2113388.1"/>
    </source>
</evidence>
<sequence length="152" mass="16415">MQDHTSPGKSGLPKAHAACALVCFAGALVTGLDWPTPAPQHAAVMMPALVIWGIAVLYQFLLAAGHLRTSILDHQHLFSSSHYERQSDLGWIVANVVVLVVVALFYVQRSNSIPILTGQTTTLVALLVTSLVSLAIWSIRWKLTPRKPKAAS</sequence>
<comment type="caution">
    <text evidence="2">The sequence shown here is derived from an EMBL/GenBank/DDBJ whole genome shotgun (WGS) entry which is preliminary data.</text>
</comment>
<organism evidence="2 3">
    <name type="scientific">Bremerella alba</name>
    <dbReference type="NCBI Taxonomy" id="980252"/>
    <lineage>
        <taxon>Bacteria</taxon>
        <taxon>Pseudomonadati</taxon>
        <taxon>Planctomycetota</taxon>
        <taxon>Planctomycetia</taxon>
        <taxon>Pirellulales</taxon>
        <taxon>Pirellulaceae</taxon>
        <taxon>Bremerella</taxon>
    </lineage>
</organism>
<feature type="transmembrane region" description="Helical" evidence="1">
    <location>
        <begin position="113"/>
        <end position="139"/>
    </location>
</feature>
<keyword evidence="1" id="KW-0472">Membrane</keyword>
<feature type="transmembrane region" description="Helical" evidence="1">
    <location>
        <begin position="44"/>
        <end position="67"/>
    </location>
</feature>
<reference evidence="2 3" key="1">
    <citation type="submission" date="2020-05" db="EMBL/GenBank/DDBJ databases">
        <title>Bremerella alba sp. nov., a novel planctomycete isolated from the surface of the macroalga Fucus spiralis.</title>
        <authorList>
            <person name="Godinho O."/>
            <person name="Botelho R."/>
            <person name="Albuquerque L."/>
            <person name="Wiegand S."/>
            <person name="Da Costa M.S."/>
            <person name="Lobo-Da-Cunha A."/>
            <person name="Jogler C."/>
            <person name="Lage O.M."/>
        </authorList>
    </citation>
    <scope>NUCLEOTIDE SEQUENCE [LARGE SCALE GENOMIC DNA]</scope>
    <source>
        <strain evidence="2 3">FF15</strain>
    </source>
</reference>
<gene>
    <name evidence="2" type="ORF">HOV93_05370</name>
</gene>
<proteinExistence type="predicted"/>
<keyword evidence="3" id="KW-1185">Reference proteome</keyword>
<evidence type="ECO:0000256" key="1">
    <source>
        <dbReference type="SAM" id="Phobius"/>
    </source>
</evidence>
<keyword evidence="1" id="KW-0812">Transmembrane</keyword>
<dbReference type="EMBL" id="JABRWO010000001">
    <property type="protein sequence ID" value="MBA2113388.1"/>
    <property type="molecule type" value="Genomic_DNA"/>
</dbReference>
<dbReference type="AlphaFoldDB" id="A0A7V8V1T5"/>
<dbReference type="Proteomes" id="UP000551616">
    <property type="component" value="Unassembled WGS sequence"/>
</dbReference>
<keyword evidence="1" id="KW-1133">Transmembrane helix</keyword>
<name>A0A7V8V1T5_9BACT</name>
<protein>
    <submittedName>
        <fullName evidence="2">Uncharacterized protein</fullName>
    </submittedName>
</protein>
<feature type="transmembrane region" description="Helical" evidence="1">
    <location>
        <begin position="12"/>
        <end position="32"/>
    </location>
</feature>
<accession>A0A7V8V1T5</accession>
<evidence type="ECO:0000313" key="3">
    <source>
        <dbReference type="Proteomes" id="UP000551616"/>
    </source>
</evidence>